<sequence>MVRAAFRAEAAGLTRGGLRDLTERHLADRLTEFVDGGHEACLEQTHAYPTFAG</sequence>
<evidence type="ECO:0000313" key="2">
    <source>
        <dbReference type="Proteomes" id="UP001501570"/>
    </source>
</evidence>
<organism evidence="1 2">
    <name type="scientific">Rugosimonospora acidiphila</name>
    <dbReference type="NCBI Taxonomy" id="556531"/>
    <lineage>
        <taxon>Bacteria</taxon>
        <taxon>Bacillati</taxon>
        <taxon>Actinomycetota</taxon>
        <taxon>Actinomycetes</taxon>
        <taxon>Micromonosporales</taxon>
        <taxon>Micromonosporaceae</taxon>
        <taxon>Rugosimonospora</taxon>
    </lineage>
</organism>
<accession>A0ABP9SAB5</accession>
<comment type="caution">
    <text evidence="1">The sequence shown here is derived from an EMBL/GenBank/DDBJ whole genome shotgun (WGS) entry which is preliminary data.</text>
</comment>
<name>A0ABP9SAB5_9ACTN</name>
<gene>
    <name evidence="1" type="ORF">GCM10023322_55350</name>
</gene>
<dbReference type="EMBL" id="BAABJQ010000019">
    <property type="protein sequence ID" value="GAA5193408.1"/>
    <property type="molecule type" value="Genomic_DNA"/>
</dbReference>
<keyword evidence="2" id="KW-1185">Reference proteome</keyword>
<proteinExistence type="predicted"/>
<dbReference type="Proteomes" id="UP001501570">
    <property type="component" value="Unassembled WGS sequence"/>
</dbReference>
<evidence type="ECO:0000313" key="1">
    <source>
        <dbReference type="EMBL" id="GAA5193408.1"/>
    </source>
</evidence>
<protein>
    <submittedName>
        <fullName evidence="1">Uncharacterized protein</fullName>
    </submittedName>
</protein>
<reference evidence="2" key="1">
    <citation type="journal article" date="2019" name="Int. J. Syst. Evol. Microbiol.">
        <title>The Global Catalogue of Microorganisms (GCM) 10K type strain sequencing project: providing services to taxonomists for standard genome sequencing and annotation.</title>
        <authorList>
            <consortium name="The Broad Institute Genomics Platform"/>
            <consortium name="The Broad Institute Genome Sequencing Center for Infectious Disease"/>
            <person name="Wu L."/>
            <person name="Ma J."/>
        </authorList>
    </citation>
    <scope>NUCLEOTIDE SEQUENCE [LARGE SCALE GENOMIC DNA]</scope>
    <source>
        <strain evidence="2">JCM 18304</strain>
    </source>
</reference>